<comment type="caution">
    <text evidence="2">The sequence shown here is derived from an EMBL/GenBank/DDBJ whole genome shotgun (WGS) entry which is preliminary data.</text>
</comment>
<dbReference type="EMBL" id="JBIAQY010000001">
    <property type="protein sequence ID" value="MFF3566690.1"/>
    <property type="molecule type" value="Genomic_DNA"/>
</dbReference>
<evidence type="ECO:0000313" key="3">
    <source>
        <dbReference type="Proteomes" id="UP001601992"/>
    </source>
</evidence>
<keyword evidence="3" id="KW-1185">Reference proteome</keyword>
<accession>A0ABW6RTV8</accession>
<dbReference type="Pfam" id="PF06013">
    <property type="entry name" value="WXG100"/>
    <property type="match status" value="1"/>
</dbReference>
<reference evidence="2 3" key="1">
    <citation type="submission" date="2024-10" db="EMBL/GenBank/DDBJ databases">
        <title>The Natural Products Discovery Center: Release of the First 8490 Sequenced Strains for Exploring Actinobacteria Biosynthetic Diversity.</title>
        <authorList>
            <person name="Kalkreuter E."/>
            <person name="Kautsar S.A."/>
            <person name="Yang D."/>
            <person name="Bader C.D."/>
            <person name="Teijaro C.N."/>
            <person name="Fluegel L."/>
            <person name="Davis C.M."/>
            <person name="Simpson J.R."/>
            <person name="Lauterbach L."/>
            <person name="Steele A.D."/>
            <person name="Gui C."/>
            <person name="Meng S."/>
            <person name="Li G."/>
            <person name="Viehrig K."/>
            <person name="Ye F."/>
            <person name="Su P."/>
            <person name="Kiefer A.F."/>
            <person name="Nichols A."/>
            <person name="Cepeda A.J."/>
            <person name="Yan W."/>
            <person name="Fan B."/>
            <person name="Jiang Y."/>
            <person name="Adhikari A."/>
            <person name="Zheng C.-J."/>
            <person name="Schuster L."/>
            <person name="Cowan T.M."/>
            <person name="Smanski M.J."/>
            <person name="Chevrette M.G."/>
            <person name="De Carvalho L.P.S."/>
            <person name="Shen B."/>
        </authorList>
    </citation>
    <scope>NUCLEOTIDE SEQUENCE [LARGE SCALE GENOMIC DNA]</scope>
    <source>
        <strain evidence="2 3">NPDC002593</strain>
    </source>
</reference>
<organism evidence="2 3">
    <name type="scientific">Nocardia jiangxiensis</name>
    <dbReference type="NCBI Taxonomy" id="282685"/>
    <lineage>
        <taxon>Bacteria</taxon>
        <taxon>Bacillati</taxon>
        <taxon>Actinomycetota</taxon>
        <taxon>Actinomycetes</taxon>
        <taxon>Mycobacteriales</taxon>
        <taxon>Nocardiaceae</taxon>
        <taxon>Nocardia</taxon>
    </lineage>
</organism>
<proteinExistence type="inferred from homology"/>
<dbReference type="InterPro" id="IPR010310">
    <property type="entry name" value="T7SS_ESAT-6-like"/>
</dbReference>
<dbReference type="Proteomes" id="UP001601992">
    <property type="component" value="Unassembled WGS sequence"/>
</dbReference>
<evidence type="ECO:0000256" key="1">
    <source>
        <dbReference type="RuleBase" id="RU362001"/>
    </source>
</evidence>
<gene>
    <name evidence="2" type="ORF">ACFYXQ_02795</name>
</gene>
<dbReference type="InterPro" id="IPR036689">
    <property type="entry name" value="ESAT-6-like_sf"/>
</dbReference>
<dbReference type="Gene3D" id="1.10.287.1060">
    <property type="entry name" value="ESAT-6-like"/>
    <property type="match status" value="1"/>
</dbReference>
<dbReference type="SUPFAM" id="SSF140453">
    <property type="entry name" value="EsxAB dimer-like"/>
    <property type="match status" value="1"/>
</dbReference>
<comment type="similarity">
    <text evidence="1">Belongs to the WXG100 family.</text>
</comment>
<name>A0ABW6RTV8_9NOCA</name>
<dbReference type="NCBIfam" id="TIGR03930">
    <property type="entry name" value="WXG100_ESAT6"/>
    <property type="match status" value="1"/>
</dbReference>
<evidence type="ECO:0000313" key="2">
    <source>
        <dbReference type="EMBL" id="MFF3566690.1"/>
    </source>
</evidence>
<dbReference type="RefSeq" id="WP_040818578.1">
    <property type="nucleotide sequence ID" value="NZ_JBIAQY010000001.1"/>
</dbReference>
<sequence>MAGAVGLDKAAIEKVAGDMDTSITNIRNHIQKIEDAADAAKAGWHGDANASFVKAANSWHEEAETLKANLTALHQAVIDGKNKLLSMDQGNA</sequence>
<protein>
    <recommendedName>
        <fullName evidence="1">ESAT-6-like protein</fullName>
    </recommendedName>
</protein>